<reference evidence="4" key="1">
    <citation type="submission" date="2016-06" db="UniProtKB">
        <authorList>
            <consortium name="WormBaseParasite"/>
        </authorList>
    </citation>
    <scope>IDENTIFICATION</scope>
</reference>
<protein>
    <submittedName>
        <fullName evidence="2 4">Uncharacterized protein</fullName>
    </submittedName>
</protein>
<evidence type="ECO:0000313" key="4">
    <source>
        <dbReference type="WBParaSite" id="SSLN_0001880401-mRNA-1"/>
    </source>
</evidence>
<evidence type="ECO:0000313" key="2">
    <source>
        <dbReference type="EMBL" id="VDM04507.1"/>
    </source>
</evidence>
<feature type="region of interest" description="Disordered" evidence="1">
    <location>
        <begin position="46"/>
        <end position="66"/>
    </location>
</feature>
<organism evidence="4">
    <name type="scientific">Schistocephalus solidus</name>
    <name type="common">Tapeworm</name>
    <dbReference type="NCBI Taxonomy" id="70667"/>
    <lineage>
        <taxon>Eukaryota</taxon>
        <taxon>Metazoa</taxon>
        <taxon>Spiralia</taxon>
        <taxon>Lophotrochozoa</taxon>
        <taxon>Platyhelminthes</taxon>
        <taxon>Cestoda</taxon>
        <taxon>Eucestoda</taxon>
        <taxon>Diphyllobothriidea</taxon>
        <taxon>Diphyllobothriidae</taxon>
        <taxon>Schistocephalus</taxon>
    </lineage>
</organism>
<dbReference type="AlphaFoldDB" id="A0A183TNS3"/>
<gene>
    <name evidence="2" type="ORF">SSLN_LOCUS18121</name>
</gene>
<dbReference type="EMBL" id="UYSU01043728">
    <property type="protein sequence ID" value="VDM04507.1"/>
    <property type="molecule type" value="Genomic_DNA"/>
</dbReference>
<dbReference type="WBParaSite" id="SSLN_0001880401-mRNA-1">
    <property type="protein sequence ID" value="SSLN_0001880401-mRNA-1"/>
    <property type="gene ID" value="SSLN_0001880401"/>
</dbReference>
<evidence type="ECO:0000313" key="3">
    <source>
        <dbReference type="Proteomes" id="UP000275846"/>
    </source>
</evidence>
<reference evidence="2 3" key="2">
    <citation type="submission" date="2018-11" db="EMBL/GenBank/DDBJ databases">
        <authorList>
            <consortium name="Pathogen Informatics"/>
        </authorList>
    </citation>
    <scope>NUCLEOTIDE SEQUENCE [LARGE SCALE GENOMIC DNA]</scope>
    <source>
        <strain evidence="2 3">NST_G2</strain>
    </source>
</reference>
<evidence type="ECO:0000256" key="1">
    <source>
        <dbReference type="SAM" id="MobiDB-lite"/>
    </source>
</evidence>
<keyword evidence="3" id="KW-1185">Reference proteome</keyword>
<dbReference type="Proteomes" id="UP000275846">
    <property type="component" value="Unassembled WGS sequence"/>
</dbReference>
<proteinExistence type="predicted"/>
<name>A0A183TNS3_SCHSO</name>
<accession>A0A183TNS3</accession>
<sequence length="137" mass="15717">MAERLMKMPAIAKPQPAARLTVSVPSVSFLSHLKYEFAQLTEQVDSLQEPTATSSRSPPISNAQPVQQASYRLPPTAINWHHITLGVKASRCISLLLRLPVERMGQPEGQCDQYHWRLQLWSYPLRQRHSDWQKFLD</sequence>